<dbReference type="InterPro" id="IPR042099">
    <property type="entry name" value="ANL_N_sf"/>
</dbReference>
<dbReference type="EMBL" id="LT629757">
    <property type="protein sequence ID" value="SDS16439.1"/>
    <property type="molecule type" value="Genomic_DNA"/>
</dbReference>
<feature type="domain" description="AMP-dependent synthetase/ligase" evidence="3">
    <location>
        <begin position="25"/>
        <end position="404"/>
    </location>
</feature>
<dbReference type="PANTHER" id="PTHR43767:SF11">
    <property type="entry name" value="MEDIUM-CHAIN-FATTY-ACID--COA LIGASE"/>
    <property type="match status" value="1"/>
</dbReference>
<evidence type="ECO:0000259" key="3">
    <source>
        <dbReference type="Pfam" id="PF00501"/>
    </source>
</evidence>
<protein>
    <submittedName>
        <fullName evidence="5">Fatty-acyl-CoA synthase</fullName>
    </submittedName>
</protein>
<dbReference type="Pfam" id="PF13193">
    <property type="entry name" value="AMP-binding_C"/>
    <property type="match status" value="1"/>
</dbReference>
<reference evidence="6" key="1">
    <citation type="submission" date="2016-10" db="EMBL/GenBank/DDBJ databases">
        <authorList>
            <person name="Varghese N."/>
            <person name="Submissions S."/>
        </authorList>
    </citation>
    <scope>NUCLEOTIDE SEQUENCE [LARGE SCALE GENOMIC DNA]</scope>
    <source>
        <strain evidence="6">DSM 22127</strain>
    </source>
</reference>
<dbReference type="InterPro" id="IPR020845">
    <property type="entry name" value="AMP-binding_CS"/>
</dbReference>
<dbReference type="Proteomes" id="UP000198859">
    <property type="component" value="Chromosome I"/>
</dbReference>
<dbReference type="STRING" id="642780.SAMN04488570_1275"/>
<gene>
    <name evidence="5" type="ORF">SAMN04488570_1275</name>
</gene>
<evidence type="ECO:0000256" key="2">
    <source>
        <dbReference type="ARBA" id="ARBA00022598"/>
    </source>
</evidence>
<dbReference type="InterPro" id="IPR045851">
    <property type="entry name" value="AMP-bd_C_sf"/>
</dbReference>
<dbReference type="PANTHER" id="PTHR43767">
    <property type="entry name" value="LONG-CHAIN-FATTY-ACID--COA LIGASE"/>
    <property type="match status" value="1"/>
</dbReference>
<dbReference type="Pfam" id="PF00501">
    <property type="entry name" value="AMP-binding"/>
    <property type="match status" value="1"/>
</dbReference>
<name>A0A1H1Q0F0_9ACTN</name>
<keyword evidence="6" id="KW-1185">Reference proteome</keyword>
<dbReference type="PROSITE" id="PS00455">
    <property type="entry name" value="AMP_BINDING"/>
    <property type="match status" value="1"/>
</dbReference>
<dbReference type="NCBIfam" id="NF004837">
    <property type="entry name" value="PRK06187.1"/>
    <property type="match status" value="1"/>
</dbReference>
<dbReference type="SUPFAM" id="SSF56801">
    <property type="entry name" value="Acetyl-CoA synthetase-like"/>
    <property type="match status" value="1"/>
</dbReference>
<dbReference type="Gene3D" id="3.30.300.30">
    <property type="match status" value="1"/>
</dbReference>
<dbReference type="InterPro" id="IPR000873">
    <property type="entry name" value="AMP-dep_synth/lig_dom"/>
</dbReference>
<comment type="similarity">
    <text evidence="1">Belongs to the ATP-dependent AMP-binding enzyme family.</text>
</comment>
<feature type="domain" description="AMP-binding enzyme C-terminal" evidence="4">
    <location>
        <begin position="456"/>
        <end position="530"/>
    </location>
</feature>
<dbReference type="OrthoDB" id="9803968at2"/>
<evidence type="ECO:0000256" key="1">
    <source>
        <dbReference type="ARBA" id="ARBA00006432"/>
    </source>
</evidence>
<evidence type="ECO:0000259" key="4">
    <source>
        <dbReference type="Pfam" id="PF13193"/>
    </source>
</evidence>
<dbReference type="RefSeq" id="WP_091727389.1">
    <property type="nucleotide sequence ID" value="NZ_LT629757.1"/>
</dbReference>
<dbReference type="Gene3D" id="3.40.50.12780">
    <property type="entry name" value="N-terminal domain of ligase-like"/>
    <property type="match status" value="1"/>
</dbReference>
<accession>A0A1H1Q0F0</accession>
<dbReference type="GO" id="GO:0016877">
    <property type="term" value="F:ligase activity, forming carbon-sulfur bonds"/>
    <property type="evidence" value="ECO:0007669"/>
    <property type="project" value="UniProtKB-ARBA"/>
</dbReference>
<proteinExistence type="inferred from homology"/>
<sequence length="550" mass="59561">MRSTMQDVPLTIGAITRHGTTVHRDSEVVTATADGTRSMSYAELGVRVAQLAGALRGLGIDGDQRVGTFMWNNAEHLQAYLAVPSMGAVLHTLNIRLPADQLVYIANHAEDRVVVVDGSLVPLLAPHLREMTTVEHVLVAGPEAADADLDALRASGKQVHLYDELLAAQPETFPWPELDERDAAAMCYTSGTTGNPKGVVYSHRSAYLHSMAIWTGTVAGLDAHARVLPIVPQFHANAWGLVYAALMSGASLCMPDRWLQAEPLCRFMAASRPTVSGAVPTVWNDVLGHLDRHPEAKPESLRLILCGGSAVPLSLQKGLWDKHGIEVRQAWGMTETSPVASAGRPPLGVEEGTDEAWHYRGTQGRLLCGVEGRIVDDAGEVMATDGAAVGELEVRGPWVTGAYYKSDDPEAAAKFHDGWLRTGDVGKLDELGFITLTDRSKDVIKSGGEWISSVDLENALMAHEAVVEAAVVAIPDEKWDERPLASVVVREGASVTPAELRDFLAKDFAKWQLPDAWAFIDEVPRTSVGKFDKKVIRKWYADGQVDVEQA</sequence>
<dbReference type="CDD" id="cd12119">
    <property type="entry name" value="ttLC_FACS_AlkK_like"/>
    <property type="match status" value="1"/>
</dbReference>
<keyword evidence="2" id="KW-0436">Ligase</keyword>
<dbReference type="InterPro" id="IPR050237">
    <property type="entry name" value="ATP-dep_AMP-bd_enzyme"/>
</dbReference>
<dbReference type="AlphaFoldDB" id="A0A1H1Q0F0"/>
<evidence type="ECO:0000313" key="6">
    <source>
        <dbReference type="Proteomes" id="UP000198859"/>
    </source>
</evidence>
<organism evidence="5 6">
    <name type="scientific">Nocardioides scoriae</name>
    <dbReference type="NCBI Taxonomy" id="642780"/>
    <lineage>
        <taxon>Bacteria</taxon>
        <taxon>Bacillati</taxon>
        <taxon>Actinomycetota</taxon>
        <taxon>Actinomycetes</taxon>
        <taxon>Propionibacteriales</taxon>
        <taxon>Nocardioidaceae</taxon>
        <taxon>Nocardioides</taxon>
    </lineage>
</organism>
<dbReference type="FunFam" id="3.30.300.30:FF:000008">
    <property type="entry name" value="2,3-dihydroxybenzoate-AMP ligase"/>
    <property type="match status" value="1"/>
</dbReference>
<evidence type="ECO:0000313" key="5">
    <source>
        <dbReference type="EMBL" id="SDS16439.1"/>
    </source>
</evidence>
<dbReference type="InterPro" id="IPR025110">
    <property type="entry name" value="AMP-bd_C"/>
</dbReference>